<dbReference type="AlphaFoldDB" id="A0A9J6F2C8"/>
<reference evidence="2" key="2">
    <citation type="submission" date="2021-09" db="EMBL/GenBank/DDBJ databases">
        <authorList>
            <person name="Jia N."/>
            <person name="Wang J."/>
            <person name="Shi W."/>
            <person name="Du L."/>
            <person name="Sun Y."/>
            <person name="Zhan W."/>
            <person name="Jiang J."/>
            <person name="Wang Q."/>
            <person name="Zhang B."/>
            <person name="Ji P."/>
            <person name="Sakyi L.B."/>
            <person name="Cui X."/>
            <person name="Yuan T."/>
            <person name="Jiang B."/>
            <person name="Yang W."/>
            <person name="Lam T.T.-Y."/>
            <person name="Chang Q."/>
            <person name="Ding S."/>
            <person name="Wang X."/>
            <person name="Zhu J."/>
            <person name="Ruan X."/>
            <person name="Zhao L."/>
            <person name="Wei J."/>
            <person name="Que T."/>
            <person name="Du C."/>
            <person name="Cheng J."/>
            <person name="Dai P."/>
            <person name="Han X."/>
            <person name="Huang E."/>
            <person name="Gao Y."/>
            <person name="Liu J."/>
            <person name="Shao H."/>
            <person name="Ye R."/>
            <person name="Li L."/>
            <person name="Wei W."/>
            <person name="Wang X."/>
            <person name="Wang C."/>
            <person name="Huo Q."/>
            <person name="Li W."/>
            <person name="Guo W."/>
            <person name="Chen H."/>
            <person name="Chen S."/>
            <person name="Zhou L."/>
            <person name="Zhou L."/>
            <person name="Ni X."/>
            <person name="Tian J."/>
            <person name="Zhou Y."/>
            <person name="Sheng Y."/>
            <person name="Liu T."/>
            <person name="Pan Y."/>
            <person name="Xia L."/>
            <person name="Li J."/>
            <person name="Zhao F."/>
            <person name="Cao W."/>
        </authorList>
    </citation>
    <scope>NUCLEOTIDE SEQUENCE</scope>
    <source>
        <strain evidence="2">Rmic-2018</strain>
        <tissue evidence="2">Larvae</tissue>
    </source>
</reference>
<proteinExistence type="predicted"/>
<name>A0A9J6F2C8_RHIMP</name>
<accession>A0A9J6F2C8</accession>
<evidence type="ECO:0000313" key="2">
    <source>
        <dbReference type="EMBL" id="KAH8040477.1"/>
    </source>
</evidence>
<evidence type="ECO:0000313" key="3">
    <source>
        <dbReference type="Proteomes" id="UP000821866"/>
    </source>
</evidence>
<comment type="caution">
    <text evidence="2">The sequence shown here is derived from an EMBL/GenBank/DDBJ whole genome shotgun (WGS) entry which is preliminary data.</text>
</comment>
<feature type="chain" id="PRO_5039901435" description="Tick transposon" evidence="1">
    <location>
        <begin position="17"/>
        <end position="221"/>
    </location>
</feature>
<feature type="signal peptide" evidence="1">
    <location>
        <begin position="1"/>
        <end position="16"/>
    </location>
</feature>
<dbReference type="Proteomes" id="UP000821866">
    <property type="component" value="Chromosome 1"/>
</dbReference>
<dbReference type="VEuPathDB" id="VectorBase:LOC119165259"/>
<keyword evidence="1" id="KW-0732">Signal</keyword>
<dbReference type="Gene3D" id="3.30.420.10">
    <property type="entry name" value="Ribonuclease H-like superfamily/Ribonuclease H"/>
    <property type="match status" value="1"/>
</dbReference>
<gene>
    <name evidence="2" type="ORF">HPB51_011173</name>
</gene>
<keyword evidence="3" id="KW-1185">Reference proteome</keyword>
<organism evidence="2 3">
    <name type="scientific">Rhipicephalus microplus</name>
    <name type="common">Cattle tick</name>
    <name type="synonym">Boophilus microplus</name>
    <dbReference type="NCBI Taxonomy" id="6941"/>
    <lineage>
        <taxon>Eukaryota</taxon>
        <taxon>Metazoa</taxon>
        <taxon>Ecdysozoa</taxon>
        <taxon>Arthropoda</taxon>
        <taxon>Chelicerata</taxon>
        <taxon>Arachnida</taxon>
        <taxon>Acari</taxon>
        <taxon>Parasitiformes</taxon>
        <taxon>Ixodida</taxon>
        <taxon>Ixodoidea</taxon>
        <taxon>Ixodidae</taxon>
        <taxon>Rhipicephalinae</taxon>
        <taxon>Rhipicephalus</taxon>
        <taxon>Boophilus</taxon>
    </lineage>
</organism>
<dbReference type="GO" id="GO:0003676">
    <property type="term" value="F:nucleic acid binding"/>
    <property type="evidence" value="ECO:0007669"/>
    <property type="project" value="InterPro"/>
</dbReference>
<dbReference type="EMBL" id="JABSTU010000001">
    <property type="protein sequence ID" value="KAH8040477.1"/>
    <property type="molecule type" value="Genomic_DNA"/>
</dbReference>
<reference evidence="2" key="1">
    <citation type="journal article" date="2020" name="Cell">
        <title>Large-Scale Comparative Analyses of Tick Genomes Elucidate Their Genetic Diversity and Vector Capacities.</title>
        <authorList>
            <consortium name="Tick Genome and Microbiome Consortium (TIGMIC)"/>
            <person name="Jia N."/>
            <person name="Wang J."/>
            <person name="Shi W."/>
            <person name="Du L."/>
            <person name="Sun Y."/>
            <person name="Zhan W."/>
            <person name="Jiang J.F."/>
            <person name="Wang Q."/>
            <person name="Zhang B."/>
            <person name="Ji P."/>
            <person name="Bell-Sakyi L."/>
            <person name="Cui X.M."/>
            <person name="Yuan T.T."/>
            <person name="Jiang B.G."/>
            <person name="Yang W.F."/>
            <person name="Lam T.T."/>
            <person name="Chang Q.C."/>
            <person name="Ding S.J."/>
            <person name="Wang X.J."/>
            <person name="Zhu J.G."/>
            <person name="Ruan X.D."/>
            <person name="Zhao L."/>
            <person name="Wei J.T."/>
            <person name="Ye R.Z."/>
            <person name="Que T.C."/>
            <person name="Du C.H."/>
            <person name="Zhou Y.H."/>
            <person name="Cheng J.X."/>
            <person name="Dai P.F."/>
            <person name="Guo W.B."/>
            <person name="Han X.H."/>
            <person name="Huang E.J."/>
            <person name="Li L.F."/>
            <person name="Wei W."/>
            <person name="Gao Y.C."/>
            <person name="Liu J.Z."/>
            <person name="Shao H.Z."/>
            <person name="Wang X."/>
            <person name="Wang C.C."/>
            <person name="Yang T.C."/>
            <person name="Huo Q.B."/>
            <person name="Li W."/>
            <person name="Chen H.Y."/>
            <person name="Chen S.E."/>
            <person name="Zhou L.G."/>
            <person name="Ni X.B."/>
            <person name="Tian J.H."/>
            <person name="Sheng Y."/>
            <person name="Liu T."/>
            <person name="Pan Y.S."/>
            <person name="Xia L.Y."/>
            <person name="Li J."/>
            <person name="Zhao F."/>
            <person name="Cao W.C."/>
        </authorList>
    </citation>
    <scope>NUCLEOTIDE SEQUENCE</scope>
    <source>
        <strain evidence="2">Rmic-2018</strain>
    </source>
</reference>
<protein>
    <recommendedName>
        <fullName evidence="4">Tick transposon</fullName>
    </recommendedName>
</protein>
<evidence type="ECO:0000256" key="1">
    <source>
        <dbReference type="SAM" id="SignalP"/>
    </source>
</evidence>
<evidence type="ECO:0008006" key="4">
    <source>
        <dbReference type="Google" id="ProtNLM"/>
    </source>
</evidence>
<dbReference type="InterPro" id="IPR036397">
    <property type="entry name" value="RNaseH_sf"/>
</dbReference>
<sequence>MIELLGALLLVNKASSPEPDCVSYVELTHSGAEAKTRLLATFNASGETGCFEPSWKQACVNLNPEPEKSLTELNSYRPIALLSFIGKLRKKTVSIQLGWLLMNKNAYPNQMSDLRKVNESAALRDAFHYNVDQTAESWVIFADSRAVLQSLKSTSTQDQLVKDMKRLCKKACDLHHRIVLQWIPTHCGMQATSGLRTLPKLDKTLLQKSSGCLFRSKTLQR</sequence>